<evidence type="ECO:0000313" key="2">
    <source>
        <dbReference type="EMBL" id="JAH98158.1"/>
    </source>
</evidence>
<dbReference type="AlphaFoldDB" id="A0A0E9X8X3"/>
<keyword evidence="1" id="KW-1133">Transmembrane helix</keyword>
<organism evidence="2">
    <name type="scientific">Anguilla anguilla</name>
    <name type="common">European freshwater eel</name>
    <name type="synonym">Muraena anguilla</name>
    <dbReference type="NCBI Taxonomy" id="7936"/>
    <lineage>
        <taxon>Eukaryota</taxon>
        <taxon>Metazoa</taxon>
        <taxon>Chordata</taxon>
        <taxon>Craniata</taxon>
        <taxon>Vertebrata</taxon>
        <taxon>Euteleostomi</taxon>
        <taxon>Actinopterygii</taxon>
        <taxon>Neopterygii</taxon>
        <taxon>Teleostei</taxon>
        <taxon>Anguilliformes</taxon>
        <taxon>Anguillidae</taxon>
        <taxon>Anguilla</taxon>
    </lineage>
</organism>
<evidence type="ECO:0000256" key="1">
    <source>
        <dbReference type="SAM" id="Phobius"/>
    </source>
</evidence>
<proteinExistence type="predicted"/>
<accession>A0A0E9X8X3</accession>
<dbReference type="EMBL" id="GBXM01010419">
    <property type="protein sequence ID" value="JAH98158.1"/>
    <property type="molecule type" value="Transcribed_RNA"/>
</dbReference>
<feature type="transmembrane region" description="Helical" evidence="1">
    <location>
        <begin position="43"/>
        <end position="65"/>
    </location>
</feature>
<reference evidence="2" key="2">
    <citation type="journal article" date="2015" name="Fish Shellfish Immunol.">
        <title>Early steps in the European eel (Anguilla anguilla)-Vibrio vulnificus interaction in the gills: Role of the RtxA13 toxin.</title>
        <authorList>
            <person name="Callol A."/>
            <person name="Pajuelo D."/>
            <person name="Ebbesson L."/>
            <person name="Teles M."/>
            <person name="MacKenzie S."/>
            <person name="Amaro C."/>
        </authorList>
    </citation>
    <scope>NUCLEOTIDE SEQUENCE</scope>
</reference>
<keyword evidence="1" id="KW-0812">Transmembrane</keyword>
<reference evidence="2" key="1">
    <citation type="submission" date="2014-11" db="EMBL/GenBank/DDBJ databases">
        <authorList>
            <person name="Amaro Gonzalez C."/>
        </authorList>
    </citation>
    <scope>NUCLEOTIDE SEQUENCE</scope>
</reference>
<name>A0A0E9X8X3_ANGAN</name>
<sequence length="74" mass="9144">MFRALLCSVHFRLYKYAFHMIILHLFCHHIYNFMKLWTKCIFFQIGQILLITWLTFIKISLVHFVKIKHMPCQK</sequence>
<keyword evidence="1" id="KW-0472">Membrane</keyword>
<feature type="transmembrane region" description="Helical" evidence="1">
    <location>
        <begin position="12"/>
        <end position="31"/>
    </location>
</feature>
<protein>
    <submittedName>
        <fullName evidence="2">Uncharacterized protein</fullName>
    </submittedName>
</protein>